<evidence type="ECO:0000313" key="1">
    <source>
        <dbReference type="EMBL" id="CAD7440020.1"/>
    </source>
</evidence>
<protein>
    <submittedName>
        <fullName evidence="1">Uncharacterized protein</fullName>
    </submittedName>
</protein>
<organism evidence="1">
    <name type="scientific">Timema bartmani</name>
    <dbReference type="NCBI Taxonomy" id="61472"/>
    <lineage>
        <taxon>Eukaryota</taxon>
        <taxon>Metazoa</taxon>
        <taxon>Ecdysozoa</taxon>
        <taxon>Arthropoda</taxon>
        <taxon>Hexapoda</taxon>
        <taxon>Insecta</taxon>
        <taxon>Pterygota</taxon>
        <taxon>Neoptera</taxon>
        <taxon>Polyneoptera</taxon>
        <taxon>Phasmatodea</taxon>
        <taxon>Timematodea</taxon>
        <taxon>Timematoidea</taxon>
        <taxon>Timematidae</taxon>
        <taxon>Timema</taxon>
    </lineage>
</organism>
<reference evidence="1" key="1">
    <citation type="submission" date="2020-11" db="EMBL/GenBank/DDBJ databases">
        <authorList>
            <person name="Tran Van P."/>
        </authorList>
    </citation>
    <scope>NUCLEOTIDE SEQUENCE</scope>
</reference>
<sequence length="140" mass="15869">MCLKRSLLERESPVRRDSCMPCTDDEKRRLQCCDCCEEPESWGGGSATSCTCYQDLVYGRNPPQICPSACSRSTPGIFLFPRYPPHLALPELTVTSEHWTLSSCGKRFPIHHRGEAPCQRWSSGYLLVKPTAENPKLTRY</sequence>
<accession>A0A7R9ERL8</accession>
<dbReference type="EMBL" id="OD564852">
    <property type="protein sequence ID" value="CAD7440020.1"/>
    <property type="molecule type" value="Genomic_DNA"/>
</dbReference>
<gene>
    <name evidence="1" type="ORF">TBIB3V08_LOCUS2550</name>
</gene>
<dbReference type="AlphaFoldDB" id="A0A7R9ERL8"/>
<proteinExistence type="predicted"/>
<name>A0A7R9ERL8_9NEOP</name>